<reference evidence="5 6" key="1">
    <citation type="submission" date="2017-03" db="EMBL/GenBank/DDBJ databases">
        <title>Lifting the veil on microbial sulfur biogeochemistry in mining wastewaters.</title>
        <authorList>
            <person name="Kantor R.S."/>
            <person name="Colenbrander Nelson T."/>
            <person name="Marshall S."/>
            <person name="Bennett D."/>
            <person name="Apte S."/>
            <person name="Camacho D."/>
            <person name="Thomas B.C."/>
            <person name="Warren L.A."/>
            <person name="Banfield J.F."/>
        </authorList>
    </citation>
    <scope>NUCLEOTIDE SEQUENCE [LARGE SCALE GENOMIC DNA]</scope>
    <source>
        <strain evidence="5">32-69-9</strain>
    </source>
</reference>
<dbReference type="AlphaFoldDB" id="A0A258FUJ3"/>
<dbReference type="InterPro" id="IPR036390">
    <property type="entry name" value="WH_DNA-bd_sf"/>
</dbReference>
<dbReference type="InterPro" id="IPR008920">
    <property type="entry name" value="TF_FadR/GntR_C"/>
</dbReference>
<evidence type="ECO:0000259" key="4">
    <source>
        <dbReference type="PROSITE" id="PS50949"/>
    </source>
</evidence>
<keyword evidence="2" id="KW-0238">DNA-binding</keyword>
<dbReference type="PANTHER" id="PTHR43537:SF5">
    <property type="entry name" value="UXU OPERON TRANSCRIPTIONAL REGULATOR"/>
    <property type="match status" value="1"/>
</dbReference>
<comment type="caution">
    <text evidence="5">The sequence shown here is derived from an EMBL/GenBank/DDBJ whole genome shotgun (WGS) entry which is preliminary data.</text>
</comment>
<dbReference type="SUPFAM" id="SSF46785">
    <property type="entry name" value="Winged helix' DNA-binding domain"/>
    <property type="match status" value="1"/>
</dbReference>
<sequence>MSAKSETKRLYEQVAEALAARIAAGEPRVGERLPSERDLAQTFGVSRPTVREAVIALELDGLVEVKMGSGVYVRAKRPTGGKAGETDIGPFELLEARRAVEGEACAMAALRMTPDTIAQLRALVDEMEDENARDVVMSEDADRRFHMVIVEATQNSAMIQAVRGLWDARSRSPQHQFLSQKVRAAGVKPRINEHAAIVEALNMRDPAAARAAMRDHLTRVIESLLEATETEAMEEARARIAQQRERYAATTH</sequence>
<dbReference type="PANTHER" id="PTHR43537">
    <property type="entry name" value="TRANSCRIPTIONAL REGULATOR, GNTR FAMILY"/>
    <property type="match status" value="1"/>
</dbReference>
<keyword evidence="1" id="KW-0805">Transcription regulation</keyword>
<dbReference type="Pfam" id="PF07729">
    <property type="entry name" value="FCD"/>
    <property type="match status" value="1"/>
</dbReference>
<name>A0A258FUJ3_9CAUL</name>
<dbReference type="EMBL" id="NCEB01000001">
    <property type="protein sequence ID" value="OYX36161.1"/>
    <property type="molecule type" value="Genomic_DNA"/>
</dbReference>
<feature type="domain" description="HTH gntR-type" evidence="4">
    <location>
        <begin position="8"/>
        <end position="76"/>
    </location>
</feature>
<evidence type="ECO:0000256" key="2">
    <source>
        <dbReference type="ARBA" id="ARBA00023125"/>
    </source>
</evidence>
<dbReference type="Gene3D" id="1.10.10.10">
    <property type="entry name" value="Winged helix-like DNA-binding domain superfamily/Winged helix DNA-binding domain"/>
    <property type="match status" value="1"/>
</dbReference>
<accession>A0A258FUJ3</accession>
<evidence type="ECO:0000256" key="3">
    <source>
        <dbReference type="ARBA" id="ARBA00023163"/>
    </source>
</evidence>
<gene>
    <name evidence="5" type="ORF">B7Z01_00475</name>
</gene>
<dbReference type="PRINTS" id="PR00035">
    <property type="entry name" value="HTHGNTR"/>
</dbReference>
<dbReference type="InterPro" id="IPR036388">
    <property type="entry name" value="WH-like_DNA-bd_sf"/>
</dbReference>
<dbReference type="Proteomes" id="UP000215595">
    <property type="component" value="Unassembled WGS sequence"/>
</dbReference>
<dbReference type="InterPro" id="IPR000524">
    <property type="entry name" value="Tscrpt_reg_HTH_GntR"/>
</dbReference>
<proteinExistence type="predicted"/>
<dbReference type="SUPFAM" id="SSF48008">
    <property type="entry name" value="GntR ligand-binding domain-like"/>
    <property type="match status" value="1"/>
</dbReference>
<dbReference type="PROSITE" id="PS50949">
    <property type="entry name" value="HTH_GNTR"/>
    <property type="match status" value="1"/>
</dbReference>
<evidence type="ECO:0000313" key="6">
    <source>
        <dbReference type="Proteomes" id="UP000215595"/>
    </source>
</evidence>
<dbReference type="InterPro" id="IPR011711">
    <property type="entry name" value="GntR_C"/>
</dbReference>
<dbReference type="Gene3D" id="1.20.120.530">
    <property type="entry name" value="GntR ligand-binding domain-like"/>
    <property type="match status" value="1"/>
</dbReference>
<dbReference type="GO" id="GO:0003700">
    <property type="term" value="F:DNA-binding transcription factor activity"/>
    <property type="evidence" value="ECO:0007669"/>
    <property type="project" value="InterPro"/>
</dbReference>
<dbReference type="CDD" id="cd07377">
    <property type="entry name" value="WHTH_GntR"/>
    <property type="match status" value="1"/>
</dbReference>
<dbReference type="GO" id="GO:0003677">
    <property type="term" value="F:DNA binding"/>
    <property type="evidence" value="ECO:0007669"/>
    <property type="project" value="UniProtKB-KW"/>
</dbReference>
<dbReference type="Pfam" id="PF00392">
    <property type="entry name" value="GntR"/>
    <property type="match status" value="1"/>
</dbReference>
<evidence type="ECO:0000313" key="5">
    <source>
        <dbReference type="EMBL" id="OYX36161.1"/>
    </source>
</evidence>
<dbReference type="SMART" id="SM00345">
    <property type="entry name" value="HTH_GNTR"/>
    <property type="match status" value="1"/>
</dbReference>
<evidence type="ECO:0000256" key="1">
    <source>
        <dbReference type="ARBA" id="ARBA00023015"/>
    </source>
</evidence>
<protein>
    <submittedName>
        <fullName evidence="5">GntR family transcriptional regulator</fullName>
    </submittedName>
</protein>
<dbReference type="SMART" id="SM00895">
    <property type="entry name" value="FCD"/>
    <property type="match status" value="1"/>
</dbReference>
<keyword evidence="3" id="KW-0804">Transcription</keyword>
<organism evidence="5 6">
    <name type="scientific">Brevundimonas subvibrioides</name>
    <dbReference type="NCBI Taxonomy" id="74313"/>
    <lineage>
        <taxon>Bacteria</taxon>
        <taxon>Pseudomonadati</taxon>
        <taxon>Pseudomonadota</taxon>
        <taxon>Alphaproteobacteria</taxon>
        <taxon>Caulobacterales</taxon>
        <taxon>Caulobacteraceae</taxon>
        <taxon>Brevundimonas</taxon>
    </lineage>
</organism>